<gene>
    <name evidence="9" type="ORF">HBR001_LOCUS1088</name>
</gene>
<dbReference type="Pfam" id="PF06417">
    <property type="entry name" value="EMC4"/>
    <property type="match status" value="1"/>
</dbReference>
<dbReference type="GO" id="GO:0005789">
    <property type="term" value="C:endoplasmic reticulum membrane"/>
    <property type="evidence" value="ECO:0007669"/>
    <property type="project" value="UniProtKB-SubCell"/>
</dbReference>
<proteinExistence type="inferred from homology"/>
<evidence type="ECO:0000256" key="8">
    <source>
        <dbReference type="SAM" id="Phobius"/>
    </source>
</evidence>
<evidence type="ECO:0000256" key="6">
    <source>
        <dbReference type="ARBA" id="ARBA00022989"/>
    </source>
</evidence>
<comment type="caution">
    <text evidence="9">The sequence shown here is derived from an EMBL/GenBank/DDBJ whole genome shotgun (WGS) entry which is preliminary data.</text>
</comment>
<keyword evidence="10" id="KW-1185">Reference proteome</keyword>
<evidence type="ECO:0000313" key="9">
    <source>
        <dbReference type="EMBL" id="CAI5713648.1"/>
    </source>
</evidence>
<evidence type="ECO:0000256" key="3">
    <source>
        <dbReference type="ARBA" id="ARBA00020820"/>
    </source>
</evidence>
<evidence type="ECO:0000256" key="4">
    <source>
        <dbReference type="ARBA" id="ARBA00022692"/>
    </source>
</evidence>
<keyword evidence="6 8" id="KW-1133">Transmembrane helix</keyword>
<evidence type="ECO:0000256" key="1">
    <source>
        <dbReference type="ARBA" id="ARBA00004477"/>
    </source>
</evidence>
<evidence type="ECO:0000256" key="5">
    <source>
        <dbReference type="ARBA" id="ARBA00022824"/>
    </source>
</evidence>
<organism evidence="9 10">
    <name type="scientific">Hyaloperonospora brassicae</name>
    <name type="common">Brassica downy mildew</name>
    <name type="synonym">Peronospora brassicae</name>
    <dbReference type="NCBI Taxonomy" id="162125"/>
    <lineage>
        <taxon>Eukaryota</taxon>
        <taxon>Sar</taxon>
        <taxon>Stramenopiles</taxon>
        <taxon>Oomycota</taxon>
        <taxon>Peronosporomycetes</taxon>
        <taxon>Peronosporales</taxon>
        <taxon>Peronosporaceae</taxon>
        <taxon>Hyaloperonospora</taxon>
    </lineage>
</organism>
<sequence length="173" mass="18677">MEQSKWHMQLHEGRESALPATLEPVGYVKGVSAEKGSTGTVAKAATNTSELKKKRAMEIGMAPFKSLLQTGFMMWMSGNSINIFSIMITAMIVMNTTKSLFTMNNAFASVADGVIDLTQPKAIYMAGSLVGAAMGVYKCSNMGLLPTTSADWTWLLPVRQAIETSSFVSSFSE</sequence>
<dbReference type="Proteomes" id="UP001162031">
    <property type="component" value="Unassembled WGS sequence"/>
</dbReference>
<evidence type="ECO:0000256" key="2">
    <source>
        <dbReference type="ARBA" id="ARBA00007715"/>
    </source>
</evidence>
<keyword evidence="4 8" id="KW-0812">Transmembrane</keyword>
<evidence type="ECO:0000256" key="7">
    <source>
        <dbReference type="ARBA" id="ARBA00023136"/>
    </source>
</evidence>
<dbReference type="EMBL" id="CANTFL010000090">
    <property type="protein sequence ID" value="CAI5713648.1"/>
    <property type="molecule type" value="Genomic_DNA"/>
</dbReference>
<evidence type="ECO:0000313" key="10">
    <source>
        <dbReference type="Proteomes" id="UP001162031"/>
    </source>
</evidence>
<dbReference type="AlphaFoldDB" id="A0AAV0T3C8"/>
<keyword evidence="7 8" id="KW-0472">Membrane</keyword>
<comment type="similarity">
    <text evidence="2">Belongs to the EMC4 family.</text>
</comment>
<reference evidence="9" key="1">
    <citation type="submission" date="2022-12" db="EMBL/GenBank/DDBJ databases">
        <authorList>
            <person name="Webb A."/>
        </authorList>
    </citation>
    <scope>NUCLEOTIDE SEQUENCE</scope>
    <source>
        <strain evidence="9">Hp1</strain>
    </source>
</reference>
<comment type="subcellular location">
    <subcellularLocation>
        <location evidence="1">Endoplasmic reticulum membrane</location>
        <topology evidence="1">Multi-pass membrane protein</topology>
    </subcellularLocation>
</comment>
<feature type="transmembrane region" description="Helical" evidence="8">
    <location>
        <begin position="72"/>
        <end position="94"/>
    </location>
</feature>
<protein>
    <recommendedName>
        <fullName evidence="3">ER membrane protein complex subunit 4</fullName>
    </recommendedName>
</protein>
<name>A0AAV0T3C8_HYABA</name>
<accession>A0AAV0T3C8</accession>
<dbReference type="PANTHER" id="PTHR19315">
    <property type="entry name" value="ER MEMBRANE PROTEIN COMPLEX SUBUNIT 4"/>
    <property type="match status" value="1"/>
</dbReference>
<dbReference type="InterPro" id="IPR009445">
    <property type="entry name" value="TMEM85/Emc4"/>
</dbReference>
<keyword evidence="5" id="KW-0256">Endoplasmic reticulum</keyword>